<evidence type="ECO:0000313" key="2">
    <source>
        <dbReference type="EMBL" id="KAK4364415.1"/>
    </source>
</evidence>
<dbReference type="SUPFAM" id="SSF56672">
    <property type="entry name" value="DNA/RNA polymerases"/>
    <property type="match status" value="1"/>
</dbReference>
<sequence>MRFYSSEIGKLKLEDRIEKGYFLAPKAYAYIPEGGGDSVLRFKGPAKRHATQEWFESQYVDPSRKQNVNVDSSFSINWRSFTVQKKTTTYKIGVNPEAKRDLIYDDEGSWVGTSPIHIELDDDTALDSKSRQLVQALMDQIKKWKSDLLDNKEEEREIPTQEFEFDGKRKGNDDEICQIEKEDDDEKNKRLREESTAEEKGSQEESTAEEKDSISTTGWKAATKRLIEERAACFVKKKSEPLISRKKKNLQIQ</sequence>
<accession>A0AAE1S6X9</accession>
<evidence type="ECO:0000256" key="1">
    <source>
        <dbReference type="SAM" id="MobiDB-lite"/>
    </source>
</evidence>
<feature type="compositionally biased region" description="Basic and acidic residues" evidence="1">
    <location>
        <begin position="186"/>
        <end position="213"/>
    </location>
</feature>
<dbReference type="InterPro" id="IPR043502">
    <property type="entry name" value="DNA/RNA_pol_sf"/>
</dbReference>
<proteinExistence type="predicted"/>
<feature type="compositionally biased region" description="Acidic residues" evidence="1">
    <location>
        <begin position="174"/>
        <end position="185"/>
    </location>
</feature>
<evidence type="ECO:0000313" key="3">
    <source>
        <dbReference type="Proteomes" id="UP001291623"/>
    </source>
</evidence>
<organism evidence="2 3">
    <name type="scientific">Anisodus tanguticus</name>
    <dbReference type="NCBI Taxonomy" id="243964"/>
    <lineage>
        <taxon>Eukaryota</taxon>
        <taxon>Viridiplantae</taxon>
        <taxon>Streptophyta</taxon>
        <taxon>Embryophyta</taxon>
        <taxon>Tracheophyta</taxon>
        <taxon>Spermatophyta</taxon>
        <taxon>Magnoliopsida</taxon>
        <taxon>eudicotyledons</taxon>
        <taxon>Gunneridae</taxon>
        <taxon>Pentapetalae</taxon>
        <taxon>asterids</taxon>
        <taxon>lamiids</taxon>
        <taxon>Solanales</taxon>
        <taxon>Solanaceae</taxon>
        <taxon>Solanoideae</taxon>
        <taxon>Hyoscyameae</taxon>
        <taxon>Anisodus</taxon>
    </lineage>
</organism>
<feature type="region of interest" description="Disordered" evidence="1">
    <location>
        <begin position="152"/>
        <end position="218"/>
    </location>
</feature>
<feature type="compositionally biased region" description="Basic and acidic residues" evidence="1">
    <location>
        <begin position="152"/>
        <end position="173"/>
    </location>
</feature>
<dbReference type="Proteomes" id="UP001291623">
    <property type="component" value="Unassembled WGS sequence"/>
</dbReference>
<keyword evidence="3" id="KW-1185">Reference proteome</keyword>
<gene>
    <name evidence="2" type="ORF">RND71_015773</name>
</gene>
<dbReference type="AlphaFoldDB" id="A0AAE1S6X9"/>
<dbReference type="EMBL" id="JAVYJV010000008">
    <property type="protein sequence ID" value="KAK4364415.1"/>
    <property type="molecule type" value="Genomic_DNA"/>
</dbReference>
<protein>
    <submittedName>
        <fullName evidence="2">Uncharacterized protein</fullName>
    </submittedName>
</protein>
<reference evidence="2" key="1">
    <citation type="submission" date="2023-12" db="EMBL/GenBank/DDBJ databases">
        <title>Genome assembly of Anisodus tanguticus.</title>
        <authorList>
            <person name="Wang Y.-J."/>
        </authorList>
    </citation>
    <scope>NUCLEOTIDE SEQUENCE</scope>
    <source>
        <strain evidence="2">KB-2021</strain>
        <tissue evidence="2">Leaf</tissue>
    </source>
</reference>
<comment type="caution">
    <text evidence="2">The sequence shown here is derived from an EMBL/GenBank/DDBJ whole genome shotgun (WGS) entry which is preliminary data.</text>
</comment>
<name>A0AAE1S6X9_9SOLA</name>